<name>A0A562P988_9BURK</name>
<dbReference type="RefSeq" id="WP_145881930.1">
    <property type="nucleotide sequence ID" value="NZ_CP046904.1"/>
</dbReference>
<evidence type="ECO:0000313" key="3">
    <source>
        <dbReference type="Proteomes" id="UP000315112"/>
    </source>
</evidence>
<dbReference type="EMBL" id="VLKW01000018">
    <property type="protein sequence ID" value="TWI41035.1"/>
    <property type="molecule type" value="Genomic_DNA"/>
</dbReference>
<dbReference type="AlphaFoldDB" id="A0A562P988"/>
<dbReference type="Proteomes" id="UP000315112">
    <property type="component" value="Unassembled WGS sequence"/>
</dbReference>
<sequence>MITTYAELQAAIVDRSHREDLAARIPGFIALAEAEINRRLAIFPKEVEVPLSLSVGARFIDLPADFDSPVAMWCETLQPRLELVPVVAAQMPVDEANAGQPTYWAVDGNRIAFNRPADQPYQLTLRYLQTVYLSDANPTNDLFARAPDLYFYGALAELADFLRDERDVAIYTQKFRDLLRSVAADAARSKGVAPLQTEIAAVLWGSRTRNSWGY</sequence>
<dbReference type="Pfam" id="PF24175">
    <property type="entry name" value="SU10_adaptor"/>
    <property type="match status" value="1"/>
</dbReference>
<evidence type="ECO:0000313" key="1">
    <source>
        <dbReference type="EMBL" id="QGZ42712.1"/>
    </source>
</evidence>
<gene>
    <name evidence="1" type="ORF">GO485_29215</name>
    <name evidence="2" type="ORF">IP92_05755</name>
</gene>
<proteinExistence type="predicted"/>
<evidence type="ECO:0000313" key="4">
    <source>
        <dbReference type="Proteomes" id="UP000437862"/>
    </source>
</evidence>
<protein>
    <submittedName>
        <fullName evidence="2">Uncharacterized protein</fullName>
    </submittedName>
</protein>
<dbReference type="InterPro" id="IPR056209">
    <property type="entry name" value="SU10_adaptor"/>
</dbReference>
<dbReference type="EMBL" id="CP046904">
    <property type="protein sequence ID" value="QGZ42712.1"/>
    <property type="molecule type" value="Genomic_DNA"/>
</dbReference>
<dbReference type="OrthoDB" id="7008875at2"/>
<organism evidence="2 3">
    <name type="scientific">Pseudoduganella flava</name>
    <dbReference type="NCBI Taxonomy" id="871742"/>
    <lineage>
        <taxon>Bacteria</taxon>
        <taxon>Pseudomonadati</taxon>
        <taxon>Pseudomonadota</taxon>
        <taxon>Betaproteobacteria</taxon>
        <taxon>Burkholderiales</taxon>
        <taxon>Oxalobacteraceae</taxon>
        <taxon>Telluria group</taxon>
        <taxon>Pseudoduganella</taxon>
    </lineage>
</organism>
<reference evidence="1 4" key="3">
    <citation type="submission" date="2019-12" db="EMBL/GenBank/DDBJ databases">
        <title>Draft Genome Sequences of Six Type Strains of the Genus Massilia.</title>
        <authorList>
            <person name="Miess H."/>
            <person name="Frediansyah A."/>
            <person name="Goeker M."/>
            <person name="Gross H."/>
        </authorList>
    </citation>
    <scope>NUCLEOTIDE SEQUENCE [LARGE SCALE GENOMIC DNA]</scope>
    <source>
        <strain evidence="1 4">DSM 26639</strain>
    </source>
</reference>
<reference evidence="2" key="2">
    <citation type="submission" date="2019-07" db="EMBL/GenBank/DDBJ databases">
        <authorList>
            <person name="Whitman W."/>
            <person name="Huntemann M."/>
            <person name="Clum A."/>
            <person name="Pillay M."/>
            <person name="Palaniappan K."/>
            <person name="Varghese N."/>
            <person name="Mikhailova N."/>
            <person name="Stamatis D."/>
            <person name="Reddy T."/>
            <person name="Daum C."/>
            <person name="Shapiro N."/>
            <person name="Ivanova N."/>
            <person name="Kyrpides N."/>
            <person name="Woyke T."/>
        </authorList>
    </citation>
    <scope>NUCLEOTIDE SEQUENCE</scope>
    <source>
        <strain evidence="2">CGMCC 1.10685</strain>
    </source>
</reference>
<accession>A0A562P988</accession>
<dbReference type="Proteomes" id="UP000437862">
    <property type="component" value="Chromosome"/>
</dbReference>
<reference evidence="2 3" key="1">
    <citation type="journal article" date="2015" name="Stand. Genomic Sci.">
        <title>Genomic Encyclopedia of Bacterial and Archaeal Type Strains, Phase III: the genomes of soil and plant-associated and newly described type strains.</title>
        <authorList>
            <person name="Whitman W.B."/>
            <person name="Woyke T."/>
            <person name="Klenk H.P."/>
            <person name="Zhou Y."/>
            <person name="Lilburn T.G."/>
            <person name="Beck B.J."/>
            <person name="De Vos P."/>
            <person name="Vandamme P."/>
            <person name="Eisen J.A."/>
            <person name="Garrity G."/>
            <person name="Hugenholtz P."/>
            <person name="Kyrpides N.C."/>
        </authorList>
    </citation>
    <scope>NUCLEOTIDE SEQUENCE [LARGE SCALE GENOMIC DNA]</scope>
    <source>
        <strain evidence="2 3">CGMCC 1.10685</strain>
    </source>
</reference>
<keyword evidence="4" id="KW-1185">Reference proteome</keyword>
<evidence type="ECO:0000313" key="2">
    <source>
        <dbReference type="EMBL" id="TWI41035.1"/>
    </source>
</evidence>